<dbReference type="SUPFAM" id="SSF51182">
    <property type="entry name" value="RmlC-like cupins"/>
    <property type="match status" value="1"/>
</dbReference>
<keyword evidence="2" id="KW-1185">Reference proteome</keyword>
<dbReference type="InterPro" id="IPR010282">
    <property type="entry name" value="Uncharacterised_HutD/Ves"/>
</dbReference>
<gene>
    <name evidence="1" type="ORF">ACGRVM_00880</name>
</gene>
<dbReference type="PANTHER" id="PTHR37943">
    <property type="entry name" value="PROTEIN VES"/>
    <property type="match status" value="1"/>
</dbReference>
<dbReference type="CDD" id="cd20293">
    <property type="entry name" value="cupin_HutD_N"/>
    <property type="match status" value="1"/>
</dbReference>
<organism evidence="1 2">
    <name type="scientific">Roseovarius aquimarinus</name>
    <dbReference type="NCBI Taxonomy" id="1229156"/>
    <lineage>
        <taxon>Bacteria</taxon>
        <taxon>Pseudomonadati</taxon>
        <taxon>Pseudomonadota</taxon>
        <taxon>Alphaproteobacteria</taxon>
        <taxon>Rhodobacterales</taxon>
        <taxon>Roseobacteraceae</taxon>
        <taxon>Roseovarius</taxon>
    </lineage>
</organism>
<dbReference type="RefSeq" id="WP_377169630.1">
    <property type="nucleotide sequence ID" value="NZ_JBHTJC010000001.1"/>
</dbReference>
<dbReference type="InterPro" id="IPR014710">
    <property type="entry name" value="RmlC-like_jellyroll"/>
</dbReference>
<dbReference type="Proteomes" id="UP001607157">
    <property type="component" value="Unassembled WGS sequence"/>
</dbReference>
<sequence>MQVLKAADLVEVPWKNGGGITRGIARGVVGDRVVWTLSRADVSENGPFSDFAGLRRILTVVEGQGMDLVHEGGALTAAPFVPVSFDGGLAVTSRLHGGPLTDLNLMFDPAACDGRVRPLQSAGSMGLTPPPRGLSAIHVVSGSPEIGGRTCGVADTVFATERVAARLAEGDAFLEIALAPLDQSLDITLVIASR</sequence>
<dbReference type="EMBL" id="JBIHMM010000001">
    <property type="protein sequence ID" value="MFH0252433.1"/>
    <property type="molecule type" value="Genomic_DNA"/>
</dbReference>
<dbReference type="Gene3D" id="2.60.120.10">
    <property type="entry name" value="Jelly Rolls"/>
    <property type="match status" value="1"/>
</dbReference>
<comment type="caution">
    <text evidence="1">The sequence shown here is derived from an EMBL/GenBank/DDBJ whole genome shotgun (WGS) entry which is preliminary data.</text>
</comment>
<dbReference type="Pfam" id="PF05962">
    <property type="entry name" value="HutD"/>
    <property type="match status" value="1"/>
</dbReference>
<accession>A0ABW7I2W3</accession>
<evidence type="ECO:0000313" key="1">
    <source>
        <dbReference type="EMBL" id="MFH0252433.1"/>
    </source>
</evidence>
<name>A0ABW7I2W3_9RHOB</name>
<evidence type="ECO:0000313" key="2">
    <source>
        <dbReference type="Proteomes" id="UP001607157"/>
    </source>
</evidence>
<protein>
    <submittedName>
        <fullName evidence="1">HutD family protein</fullName>
    </submittedName>
</protein>
<dbReference type="PANTHER" id="PTHR37943:SF1">
    <property type="entry name" value="PROTEIN VES"/>
    <property type="match status" value="1"/>
</dbReference>
<proteinExistence type="predicted"/>
<reference evidence="1 2" key="1">
    <citation type="submission" date="2024-10" db="EMBL/GenBank/DDBJ databases">
        <authorList>
            <person name="Yang X.-N."/>
        </authorList>
    </citation>
    <scope>NUCLEOTIDE SEQUENCE [LARGE SCALE GENOMIC DNA]</scope>
    <source>
        <strain evidence="1 2">CAU 1059</strain>
    </source>
</reference>
<dbReference type="InterPro" id="IPR011051">
    <property type="entry name" value="RmlC_Cupin_sf"/>
</dbReference>